<protein>
    <submittedName>
        <fullName evidence="2">Uncharacterized protein</fullName>
    </submittedName>
</protein>
<keyword evidence="1" id="KW-0812">Transmembrane</keyword>
<organism evidence="2">
    <name type="scientific">viral metagenome</name>
    <dbReference type="NCBI Taxonomy" id="1070528"/>
    <lineage>
        <taxon>unclassified sequences</taxon>
        <taxon>metagenomes</taxon>
        <taxon>organismal metagenomes</taxon>
    </lineage>
</organism>
<keyword evidence="1" id="KW-0472">Membrane</keyword>
<proteinExistence type="predicted"/>
<name>A0A6C0ELW9_9ZZZZ</name>
<evidence type="ECO:0000256" key="1">
    <source>
        <dbReference type="SAM" id="Phobius"/>
    </source>
</evidence>
<dbReference type="EMBL" id="MN738876">
    <property type="protein sequence ID" value="QHT29330.1"/>
    <property type="molecule type" value="Genomic_DNA"/>
</dbReference>
<dbReference type="AlphaFoldDB" id="A0A6C0ELW9"/>
<evidence type="ECO:0000313" key="2">
    <source>
        <dbReference type="EMBL" id="QHT29330.1"/>
    </source>
</evidence>
<sequence length="169" mass="19237">MPKFDIERWDAVIPGNNTYPFPMIYFRPDKDFVKYAEENDYQVLVEIEGTNSIYDGKKVVGTIDSSGYYPNYRPNLYNKTGYFTITLASGWFGYPNSNGKILVRGVTGPDKVVPKEVPYVAPKPIPQEFEYYKQQSSNKDSGLSSSQIGWILIAILIVFCVLLYISSQK</sequence>
<keyword evidence="1" id="KW-1133">Transmembrane helix</keyword>
<accession>A0A6C0ELW9</accession>
<reference evidence="2" key="1">
    <citation type="journal article" date="2020" name="Nature">
        <title>Giant virus diversity and host interactions through global metagenomics.</title>
        <authorList>
            <person name="Schulz F."/>
            <person name="Roux S."/>
            <person name="Paez-Espino D."/>
            <person name="Jungbluth S."/>
            <person name="Walsh D.A."/>
            <person name="Denef V.J."/>
            <person name="McMahon K.D."/>
            <person name="Konstantinidis K.T."/>
            <person name="Eloe-Fadrosh E.A."/>
            <person name="Kyrpides N.C."/>
            <person name="Woyke T."/>
        </authorList>
    </citation>
    <scope>NUCLEOTIDE SEQUENCE</scope>
    <source>
        <strain evidence="2">GVMAG-M-3300005589-24</strain>
    </source>
</reference>
<feature type="transmembrane region" description="Helical" evidence="1">
    <location>
        <begin position="148"/>
        <end position="165"/>
    </location>
</feature>